<feature type="transmembrane region" description="Helical" evidence="8">
    <location>
        <begin position="50"/>
        <end position="73"/>
    </location>
</feature>
<dbReference type="EMBL" id="JAGVRK010000001">
    <property type="protein sequence ID" value="MBS2968330.1"/>
    <property type="molecule type" value="Genomic_DNA"/>
</dbReference>
<evidence type="ECO:0000256" key="2">
    <source>
        <dbReference type="ARBA" id="ARBA00010199"/>
    </source>
</evidence>
<comment type="caution">
    <text evidence="9">The sequence shown here is derived from an EMBL/GenBank/DDBJ whole genome shotgun (WGS) entry which is preliminary data.</text>
</comment>
<feature type="transmembrane region" description="Helical" evidence="8">
    <location>
        <begin position="190"/>
        <end position="214"/>
    </location>
</feature>
<dbReference type="PIRSF" id="PIRSF006603">
    <property type="entry name" value="DinF"/>
    <property type="match status" value="1"/>
</dbReference>
<dbReference type="Proteomes" id="UP000682403">
    <property type="component" value="Unassembled WGS sequence"/>
</dbReference>
<keyword evidence="10" id="KW-1185">Reference proteome</keyword>
<evidence type="ECO:0000256" key="6">
    <source>
        <dbReference type="ARBA" id="ARBA00022989"/>
    </source>
</evidence>
<organism evidence="9 10">
    <name type="scientific">Metabacillus flavus</name>
    <dbReference type="NCBI Taxonomy" id="2823519"/>
    <lineage>
        <taxon>Bacteria</taxon>
        <taxon>Bacillati</taxon>
        <taxon>Bacillota</taxon>
        <taxon>Bacilli</taxon>
        <taxon>Bacillales</taxon>
        <taxon>Bacillaceae</taxon>
        <taxon>Metabacillus</taxon>
    </lineage>
</organism>
<feature type="transmembrane region" description="Helical" evidence="8">
    <location>
        <begin position="12"/>
        <end position="30"/>
    </location>
</feature>
<dbReference type="InterPro" id="IPR047135">
    <property type="entry name" value="YsiQ"/>
</dbReference>
<evidence type="ECO:0000313" key="10">
    <source>
        <dbReference type="Proteomes" id="UP000682403"/>
    </source>
</evidence>
<gene>
    <name evidence="9" type="ORF">J9317_06105</name>
</gene>
<name>A0ABS5LC73_9BACI</name>
<evidence type="ECO:0000256" key="4">
    <source>
        <dbReference type="ARBA" id="ARBA00022475"/>
    </source>
</evidence>
<evidence type="ECO:0000256" key="8">
    <source>
        <dbReference type="SAM" id="Phobius"/>
    </source>
</evidence>
<keyword evidence="3" id="KW-0813">Transport</keyword>
<dbReference type="InterPro" id="IPR048279">
    <property type="entry name" value="MdtK-like"/>
</dbReference>
<feature type="transmembrane region" description="Helical" evidence="8">
    <location>
        <begin position="93"/>
        <end position="111"/>
    </location>
</feature>
<dbReference type="CDD" id="cd13134">
    <property type="entry name" value="MATE_like_8"/>
    <property type="match status" value="1"/>
</dbReference>
<reference evidence="9 10" key="1">
    <citation type="submission" date="2021-04" db="EMBL/GenBank/DDBJ databases">
        <title>Metabacillus sp. strain KIGAM252 whole genome sequence.</title>
        <authorList>
            <person name="Seo M.-J."/>
            <person name="Cho E.-S."/>
            <person name="Hwang C.Y."/>
            <person name="Yoon D.J."/>
        </authorList>
    </citation>
    <scope>NUCLEOTIDE SEQUENCE [LARGE SCALE GENOMIC DNA]</scope>
    <source>
        <strain evidence="9 10">KIGAM252</strain>
    </source>
</reference>
<evidence type="ECO:0000256" key="7">
    <source>
        <dbReference type="ARBA" id="ARBA00023136"/>
    </source>
</evidence>
<keyword evidence="7 8" id="KW-0472">Membrane</keyword>
<accession>A0ABS5LC73</accession>
<dbReference type="Pfam" id="PF01554">
    <property type="entry name" value="MatE"/>
    <property type="match status" value="2"/>
</dbReference>
<dbReference type="RefSeq" id="WP_211557049.1">
    <property type="nucleotide sequence ID" value="NZ_JAGVRK010000001.1"/>
</dbReference>
<feature type="transmembrane region" description="Helical" evidence="8">
    <location>
        <begin position="276"/>
        <end position="295"/>
    </location>
</feature>
<evidence type="ECO:0000313" key="9">
    <source>
        <dbReference type="EMBL" id="MBS2968330.1"/>
    </source>
</evidence>
<sequence>MTKNIDKKQLTLFALTWPIFIEIFLHMLMGNADTFMLSQYTDDSVAAAGVANQILNLVIVMFGFIATGSVILITQNIGAGKEQAAKDVAIMSVIANLMIGLLVSVVLFAFSKPILQIMNLSPSLLEEGNKYLGIVGTFIFIQALIMTGSSILRSYGYTKDTMFVTVCMNVLNIFGNYLLIFGAFGFPEMGIQGAAVSTVFSRVLGLMAVGILLVKRIPALKTIMDLKWIHLKNLLKIGIPSAGEQLAYNMSQMAITFFVAMIGTEALTTKIYAQNLMMFIFLFSISVSQGTQILVGRMVGAKKYEEAFNRCMKSLYLAIGASLLMAVIVSTFSDNLFDLFTNNEQIIQTGSMLILLTILLEPGRAFNLVIIGALRAAGDVKFPVYMGLISMWGISVPVAYLLGVHFGYGLAGVWIAFILDEWTRGIMMYIRWKSRKWVSKGFVEKEKTALQEQTV</sequence>
<dbReference type="NCBIfam" id="TIGR00797">
    <property type="entry name" value="matE"/>
    <property type="match status" value="1"/>
</dbReference>
<protein>
    <submittedName>
        <fullName evidence="9">MATE family efflux transporter</fullName>
    </submittedName>
</protein>
<comment type="similarity">
    <text evidence="2">Belongs to the multi antimicrobial extrusion (MATE) (TC 2.A.66.1) family.</text>
</comment>
<feature type="transmembrane region" description="Helical" evidence="8">
    <location>
        <begin position="246"/>
        <end position="264"/>
    </location>
</feature>
<proteinExistence type="inferred from homology"/>
<feature type="transmembrane region" description="Helical" evidence="8">
    <location>
        <begin position="315"/>
        <end position="332"/>
    </location>
</feature>
<evidence type="ECO:0000256" key="3">
    <source>
        <dbReference type="ARBA" id="ARBA00022448"/>
    </source>
</evidence>
<feature type="transmembrane region" description="Helical" evidence="8">
    <location>
        <begin position="131"/>
        <end position="151"/>
    </location>
</feature>
<feature type="transmembrane region" description="Helical" evidence="8">
    <location>
        <begin position="163"/>
        <end position="184"/>
    </location>
</feature>
<dbReference type="PANTHER" id="PTHR42925">
    <property type="entry name" value="MULTIDRUG AND TOXIN EFFLUX PROTEIN MATE FAMILY"/>
    <property type="match status" value="1"/>
</dbReference>
<keyword evidence="6 8" id="KW-1133">Transmembrane helix</keyword>
<dbReference type="InterPro" id="IPR002528">
    <property type="entry name" value="MATE_fam"/>
</dbReference>
<evidence type="ECO:0000256" key="5">
    <source>
        <dbReference type="ARBA" id="ARBA00022692"/>
    </source>
</evidence>
<keyword evidence="5 8" id="KW-0812">Transmembrane</keyword>
<keyword evidence="4" id="KW-1003">Cell membrane</keyword>
<dbReference type="PANTHER" id="PTHR42925:SF1">
    <property type="entry name" value="VIRULENCE FACTOR MVIN"/>
    <property type="match status" value="1"/>
</dbReference>
<evidence type="ECO:0000256" key="1">
    <source>
        <dbReference type="ARBA" id="ARBA00004651"/>
    </source>
</evidence>
<comment type="subcellular location">
    <subcellularLocation>
        <location evidence="1">Cell membrane</location>
        <topology evidence="1">Multi-pass membrane protein</topology>
    </subcellularLocation>
</comment>